<proteinExistence type="predicted"/>
<comment type="caution">
    <text evidence="3">The sequence shown here is derived from an EMBL/GenBank/DDBJ whole genome shotgun (WGS) entry which is preliminary data.</text>
</comment>
<evidence type="ECO:0000313" key="3">
    <source>
        <dbReference type="EMBL" id="CAH3182949.1"/>
    </source>
</evidence>
<dbReference type="EMBL" id="CALNXK010000338">
    <property type="protein sequence ID" value="CAH3182949.1"/>
    <property type="molecule type" value="Genomic_DNA"/>
</dbReference>
<evidence type="ECO:0000313" key="4">
    <source>
        <dbReference type="Proteomes" id="UP001159405"/>
    </source>
</evidence>
<reference evidence="3 4" key="1">
    <citation type="submission" date="2022-05" db="EMBL/GenBank/DDBJ databases">
        <authorList>
            <consortium name="Genoscope - CEA"/>
            <person name="William W."/>
        </authorList>
    </citation>
    <scope>NUCLEOTIDE SEQUENCE [LARGE SCALE GENOMIC DNA]</scope>
</reference>
<evidence type="ECO:0000256" key="1">
    <source>
        <dbReference type="SAM" id="Coils"/>
    </source>
</evidence>
<accession>A0ABN8RVV3</accession>
<sequence>MLKVGIDGCQNRVNGNWDKNKSIFLLSFVSTPAHKLKMSTNLPAKKHGGDKPAEKMMFWTDRHDVILCREILIHNPFQYKKSSIQRGQVWNDIAERLVAVDEVRFKSDLDRRGVRDRYNLLANKLRRKLKDETKASGIETDMSEVEVALEGLIEREDESDKQHKENQDQNLKRKEDRQQAEDIRTKSLERLGETQKRKGQDSNLQTKGKKKRATGGDAVVFLRERTEAMVAARKEEVNMKVKQQEAESKRHQDFLELMRQQQQQQQQQMHNMQAMLLQQQQQQTQLIMALVSKLDHK</sequence>
<protein>
    <recommendedName>
        <fullName evidence="5">MADF domain-containing protein</fullName>
    </recommendedName>
</protein>
<evidence type="ECO:0008006" key="5">
    <source>
        <dbReference type="Google" id="ProtNLM"/>
    </source>
</evidence>
<dbReference type="PANTHER" id="PTHR33309">
    <property type="entry name" value="KERATIN, ULTRA HIGH-SULFUR MATRIX PROTEIN-LIKE"/>
    <property type="match status" value="1"/>
</dbReference>
<feature type="compositionally biased region" description="Basic and acidic residues" evidence="2">
    <location>
        <begin position="153"/>
        <end position="200"/>
    </location>
</feature>
<dbReference type="PANTHER" id="PTHR33309:SF1">
    <property type="entry name" value="MYB_SANT-LIKE DNA-BINDING DOMAIN-CONTAINING PROTEIN"/>
    <property type="match status" value="1"/>
</dbReference>
<keyword evidence="4" id="KW-1185">Reference proteome</keyword>
<feature type="region of interest" description="Disordered" evidence="2">
    <location>
        <begin position="153"/>
        <end position="218"/>
    </location>
</feature>
<keyword evidence="1" id="KW-0175">Coiled coil</keyword>
<evidence type="ECO:0000256" key="2">
    <source>
        <dbReference type="SAM" id="MobiDB-lite"/>
    </source>
</evidence>
<name>A0ABN8RVV3_9CNID</name>
<gene>
    <name evidence="3" type="ORF">PLOB_00027644</name>
</gene>
<dbReference type="Proteomes" id="UP001159405">
    <property type="component" value="Unassembled WGS sequence"/>
</dbReference>
<organism evidence="3 4">
    <name type="scientific">Porites lobata</name>
    <dbReference type="NCBI Taxonomy" id="104759"/>
    <lineage>
        <taxon>Eukaryota</taxon>
        <taxon>Metazoa</taxon>
        <taxon>Cnidaria</taxon>
        <taxon>Anthozoa</taxon>
        <taxon>Hexacorallia</taxon>
        <taxon>Scleractinia</taxon>
        <taxon>Fungiina</taxon>
        <taxon>Poritidae</taxon>
        <taxon>Porites</taxon>
    </lineage>
</organism>
<feature type="coiled-coil region" evidence="1">
    <location>
        <begin position="255"/>
        <end position="282"/>
    </location>
</feature>